<reference evidence="2 3" key="1">
    <citation type="submission" date="2014-04" db="EMBL/GenBank/DDBJ databases">
        <title>Aquimarina sp. 22II-S11-z7 Genome Sequencing.</title>
        <authorList>
            <person name="Lai Q."/>
        </authorList>
    </citation>
    <scope>NUCLEOTIDE SEQUENCE [LARGE SCALE GENOMIC DNA]</scope>
    <source>
        <strain evidence="2 3">22II-S11-z7</strain>
    </source>
</reference>
<accession>A0A023BU85</accession>
<dbReference type="eggNOG" id="COG4704">
    <property type="taxonomic scope" value="Bacteria"/>
</dbReference>
<organism evidence="2 3">
    <name type="scientific">Aquimarina atlantica</name>
    <dbReference type="NCBI Taxonomy" id="1317122"/>
    <lineage>
        <taxon>Bacteria</taxon>
        <taxon>Pseudomonadati</taxon>
        <taxon>Bacteroidota</taxon>
        <taxon>Flavobacteriia</taxon>
        <taxon>Flavobacteriales</taxon>
        <taxon>Flavobacteriaceae</taxon>
        <taxon>Aquimarina</taxon>
    </lineage>
</organism>
<evidence type="ECO:0000259" key="1">
    <source>
        <dbReference type="Pfam" id="PF09603"/>
    </source>
</evidence>
<dbReference type="InterPro" id="IPR011871">
    <property type="entry name" value="Fib_succ_major"/>
</dbReference>
<keyword evidence="3" id="KW-1185">Reference proteome</keyword>
<dbReference type="NCBIfam" id="TIGR02145">
    <property type="entry name" value="Fib_succ_major"/>
    <property type="match status" value="1"/>
</dbReference>
<gene>
    <name evidence="2" type="ORF">ATO12_16360</name>
</gene>
<dbReference type="EMBL" id="AQRA01000005">
    <property type="protein sequence ID" value="EZH73509.1"/>
    <property type="molecule type" value="Genomic_DNA"/>
</dbReference>
<evidence type="ECO:0000313" key="3">
    <source>
        <dbReference type="Proteomes" id="UP000023541"/>
    </source>
</evidence>
<name>A0A023BU85_9FLAO</name>
<feature type="domain" description="Fibrobacter succinogenes major paralogous" evidence="1">
    <location>
        <begin position="36"/>
        <end position="193"/>
    </location>
</feature>
<protein>
    <recommendedName>
        <fullName evidence="1">Fibrobacter succinogenes major paralogous domain-containing protein</fullName>
    </recommendedName>
</protein>
<evidence type="ECO:0000313" key="2">
    <source>
        <dbReference type="EMBL" id="EZH73509.1"/>
    </source>
</evidence>
<dbReference type="Proteomes" id="UP000023541">
    <property type="component" value="Unassembled WGS sequence"/>
</dbReference>
<comment type="caution">
    <text evidence="2">The sequence shown here is derived from an EMBL/GenBank/DDBJ whole genome shotgun (WGS) entry which is preliminary data.</text>
</comment>
<dbReference type="Pfam" id="PF09603">
    <property type="entry name" value="Fib_succ_major"/>
    <property type="match status" value="1"/>
</dbReference>
<sequence length="193" mass="22675">MNKLFYRIFLFYTIISCKSETKKLTDIDGNQYSIAKYGETFWMTENLKVRRDINGNDINYFFPDNDSGNVQLYGLLYDFETACKVCPQGWRLPNNADWEQLFNFSKDNVAGNYKDKQFWEGEINSNNSGFSIRPSGIGNNKEHPNNFGENTLFWSDSKEEEHFIWTYILEKGKTKIRKASQHPTYAFSIRCIK</sequence>
<dbReference type="STRING" id="1317122.ATO12_16360"/>
<proteinExistence type="predicted"/>
<dbReference type="AlphaFoldDB" id="A0A023BU85"/>
<dbReference type="RefSeq" id="WP_034242205.1">
    <property type="nucleotide sequence ID" value="NZ_AQRA01000005.1"/>
</dbReference>